<gene>
    <name evidence="1" type="ORF">BJ508DRAFT_314256</name>
</gene>
<evidence type="ECO:0000313" key="2">
    <source>
        <dbReference type="Proteomes" id="UP000275078"/>
    </source>
</evidence>
<organism evidence="1 2">
    <name type="scientific">Ascobolus immersus RN42</name>
    <dbReference type="NCBI Taxonomy" id="1160509"/>
    <lineage>
        <taxon>Eukaryota</taxon>
        <taxon>Fungi</taxon>
        <taxon>Dikarya</taxon>
        <taxon>Ascomycota</taxon>
        <taxon>Pezizomycotina</taxon>
        <taxon>Pezizomycetes</taxon>
        <taxon>Pezizales</taxon>
        <taxon>Ascobolaceae</taxon>
        <taxon>Ascobolus</taxon>
    </lineage>
</organism>
<keyword evidence="2" id="KW-1185">Reference proteome</keyword>
<protein>
    <submittedName>
        <fullName evidence="1">Uncharacterized protein</fullName>
    </submittedName>
</protein>
<accession>A0A3N4HLN8</accession>
<reference evidence="1 2" key="1">
    <citation type="journal article" date="2018" name="Nat. Ecol. Evol.">
        <title>Pezizomycetes genomes reveal the molecular basis of ectomycorrhizal truffle lifestyle.</title>
        <authorList>
            <person name="Murat C."/>
            <person name="Payen T."/>
            <person name="Noel B."/>
            <person name="Kuo A."/>
            <person name="Morin E."/>
            <person name="Chen J."/>
            <person name="Kohler A."/>
            <person name="Krizsan K."/>
            <person name="Balestrini R."/>
            <person name="Da Silva C."/>
            <person name="Montanini B."/>
            <person name="Hainaut M."/>
            <person name="Levati E."/>
            <person name="Barry K.W."/>
            <person name="Belfiori B."/>
            <person name="Cichocki N."/>
            <person name="Clum A."/>
            <person name="Dockter R.B."/>
            <person name="Fauchery L."/>
            <person name="Guy J."/>
            <person name="Iotti M."/>
            <person name="Le Tacon F."/>
            <person name="Lindquist E.A."/>
            <person name="Lipzen A."/>
            <person name="Malagnac F."/>
            <person name="Mello A."/>
            <person name="Molinier V."/>
            <person name="Miyauchi S."/>
            <person name="Poulain J."/>
            <person name="Riccioni C."/>
            <person name="Rubini A."/>
            <person name="Sitrit Y."/>
            <person name="Splivallo R."/>
            <person name="Traeger S."/>
            <person name="Wang M."/>
            <person name="Zifcakova L."/>
            <person name="Wipf D."/>
            <person name="Zambonelli A."/>
            <person name="Paolocci F."/>
            <person name="Nowrousian M."/>
            <person name="Ottonello S."/>
            <person name="Baldrian P."/>
            <person name="Spatafora J.W."/>
            <person name="Henrissat B."/>
            <person name="Nagy L.G."/>
            <person name="Aury J.M."/>
            <person name="Wincker P."/>
            <person name="Grigoriev I.V."/>
            <person name="Bonfante P."/>
            <person name="Martin F.M."/>
        </authorList>
    </citation>
    <scope>NUCLEOTIDE SEQUENCE [LARGE SCALE GENOMIC DNA]</scope>
    <source>
        <strain evidence="1 2">RN42</strain>
    </source>
</reference>
<sequence>MPIGKRARIYRQRCRKIDSPTLQEAKKNMQAIQLALCSIKDFPLEVDENCADIKDLSCGFRGYLWRFGSYQLPTDIASGKPKMLYKFTNQETKRILEAIKDGEVGLYKCENEDKSVPTPAFCAKQGKSYRNKFDFKGDSVVAEGTVKNIATPVAYLPTTEMVTDMQEEIERLKNSLNLVEGGRRLVIKRLTWFKRRLAEYESILTQKERELDVAIQIICDRDETIYRLEQELCALKWT</sequence>
<dbReference type="EMBL" id="ML119838">
    <property type="protein sequence ID" value="RPA72991.1"/>
    <property type="molecule type" value="Genomic_DNA"/>
</dbReference>
<evidence type="ECO:0000313" key="1">
    <source>
        <dbReference type="EMBL" id="RPA72991.1"/>
    </source>
</evidence>
<dbReference type="AlphaFoldDB" id="A0A3N4HLN8"/>
<name>A0A3N4HLN8_ASCIM</name>
<dbReference type="Proteomes" id="UP000275078">
    <property type="component" value="Unassembled WGS sequence"/>
</dbReference>
<proteinExistence type="predicted"/>